<dbReference type="RefSeq" id="WP_062419385.1">
    <property type="nucleotide sequence ID" value="NZ_BBXZ01000158.1"/>
</dbReference>
<organism evidence="2">
    <name type="scientific">Levilinea saccharolytica</name>
    <dbReference type="NCBI Taxonomy" id="229921"/>
    <lineage>
        <taxon>Bacteria</taxon>
        <taxon>Bacillati</taxon>
        <taxon>Chloroflexota</taxon>
        <taxon>Anaerolineae</taxon>
        <taxon>Anaerolineales</taxon>
        <taxon>Anaerolineaceae</taxon>
        <taxon>Levilinea</taxon>
    </lineage>
</organism>
<dbReference type="EMBL" id="DF967975">
    <property type="protein sequence ID" value="GAP19077.1"/>
    <property type="molecule type" value="Genomic_DNA"/>
</dbReference>
<keyword evidence="1" id="KW-0472">Membrane</keyword>
<evidence type="ECO:0000313" key="2">
    <source>
        <dbReference type="EMBL" id="GAP19077.1"/>
    </source>
</evidence>
<evidence type="ECO:0000313" key="4">
    <source>
        <dbReference type="Proteomes" id="UP000050501"/>
    </source>
</evidence>
<dbReference type="AlphaFoldDB" id="A0A0M8JPF1"/>
<gene>
    <name evidence="3" type="ORF">ADN01_01325</name>
    <name evidence="2" type="ORF">LSAC_02975</name>
</gene>
<reference evidence="3 4" key="2">
    <citation type="submission" date="2015-07" db="EMBL/GenBank/DDBJ databases">
        <title>Genome sequence of Levilinea saccharolytica DSM 16555.</title>
        <authorList>
            <person name="Hemp J."/>
            <person name="Ward L.M."/>
            <person name="Pace L.A."/>
            <person name="Fischer W.W."/>
        </authorList>
    </citation>
    <scope>NUCLEOTIDE SEQUENCE [LARGE SCALE GENOMIC DNA]</scope>
    <source>
        <strain evidence="3 4">KIBI-1</strain>
    </source>
</reference>
<dbReference type="Proteomes" id="UP000050501">
    <property type="component" value="Unassembled WGS sequence"/>
</dbReference>
<evidence type="ECO:0000313" key="3">
    <source>
        <dbReference type="EMBL" id="KPL91585.1"/>
    </source>
</evidence>
<sequence>MDTPLSTPVPPAPKIIRIGRWEISRDLILAFFLLFPALLCFASIILVFTVSTVRSNTSLPVPAALLGGWARNPAPYALCDLEAYPAQLSFQANRSYTGSPGSLWAGGRFQVLPQEQIKLETAEGMETYTYILETHPGMNYLRIHAGICEVTYTQWSK</sequence>
<dbReference type="EMBL" id="LGCM01000003">
    <property type="protein sequence ID" value="KPL91585.1"/>
    <property type="molecule type" value="Genomic_DNA"/>
</dbReference>
<evidence type="ECO:0000256" key="1">
    <source>
        <dbReference type="SAM" id="Phobius"/>
    </source>
</evidence>
<keyword evidence="1" id="KW-0812">Transmembrane</keyword>
<protein>
    <submittedName>
        <fullName evidence="2">Uncharacterized protein</fullName>
    </submittedName>
</protein>
<accession>A0A0M8JPF1</accession>
<name>A0A0M8JPF1_9CHLR</name>
<keyword evidence="1" id="KW-1133">Transmembrane helix</keyword>
<feature type="transmembrane region" description="Helical" evidence="1">
    <location>
        <begin position="27"/>
        <end position="50"/>
    </location>
</feature>
<reference evidence="2" key="1">
    <citation type="journal article" date="2015" name="Genome Announc.">
        <title>Draft Genome Sequences of Anaerolinea thermolimosa IMO-1, Bellilinea caldifistulae GOMI-1, Leptolinea tardivitalis YMTK-2, Levilinea saccharolytica KIBI-1, Longilinea arvoryzae KOME-1, Previously Described as Members of the Class Anaerolineae (Chloroflexi).</title>
        <authorList>
            <person name="Matsuura N."/>
            <person name="Tourlousse M.D."/>
            <person name="Ohashi A."/>
            <person name="Hugenholtz P."/>
            <person name="Sekiguchi Y."/>
        </authorList>
    </citation>
    <scope>NUCLEOTIDE SEQUENCE</scope>
    <source>
        <strain evidence="2">KIBI-1</strain>
    </source>
</reference>
<keyword evidence="4" id="KW-1185">Reference proteome</keyword>
<proteinExistence type="predicted"/>